<evidence type="ECO:0000313" key="1">
    <source>
        <dbReference type="EMBL" id="KAI9908346.1"/>
    </source>
</evidence>
<gene>
    <name evidence="1" type="ORF">PsorP6_004367</name>
</gene>
<keyword evidence="2" id="KW-1185">Reference proteome</keyword>
<protein>
    <submittedName>
        <fullName evidence="1">Uncharacterized protein</fullName>
    </submittedName>
</protein>
<dbReference type="EMBL" id="CM047587">
    <property type="protein sequence ID" value="KAI9908346.1"/>
    <property type="molecule type" value="Genomic_DNA"/>
</dbReference>
<reference evidence="1 2" key="1">
    <citation type="journal article" date="2022" name="bioRxiv">
        <title>The genome of the oomycete Peronosclerospora sorghi, a cosmopolitan pathogen of maize and sorghum, is inflated with dispersed pseudogenes.</title>
        <authorList>
            <person name="Fletcher K."/>
            <person name="Martin F."/>
            <person name="Isakeit T."/>
            <person name="Cavanaugh K."/>
            <person name="Magill C."/>
            <person name="Michelmore R."/>
        </authorList>
    </citation>
    <scope>NUCLEOTIDE SEQUENCE [LARGE SCALE GENOMIC DNA]</scope>
    <source>
        <strain evidence="1">P6</strain>
    </source>
</reference>
<proteinExistence type="predicted"/>
<comment type="caution">
    <text evidence="1">The sequence shown here is derived from an EMBL/GenBank/DDBJ whole genome shotgun (WGS) entry which is preliminary data.</text>
</comment>
<dbReference type="Proteomes" id="UP001163321">
    <property type="component" value="Chromosome 8"/>
</dbReference>
<organism evidence="1 2">
    <name type="scientific">Peronosclerospora sorghi</name>
    <dbReference type="NCBI Taxonomy" id="230839"/>
    <lineage>
        <taxon>Eukaryota</taxon>
        <taxon>Sar</taxon>
        <taxon>Stramenopiles</taxon>
        <taxon>Oomycota</taxon>
        <taxon>Peronosporomycetes</taxon>
        <taxon>Peronosporales</taxon>
        <taxon>Peronosporaceae</taxon>
        <taxon>Peronosclerospora</taxon>
    </lineage>
</organism>
<sequence length="85" mass="9572">MSEKSPCEEKLPLKLRNWRSKTPESLRGKQISHENKSRCSTHDLNPISEVTGKWVTSAICALDSELSPPLFLSAFDNFSPKVPMN</sequence>
<evidence type="ECO:0000313" key="2">
    <source>
        <dbReference type="Proteomes" id="UP001163321"/>
    </source>
</evidence>
<name>A0ACC0VSA3_9STRA</name>
<accession>A0ACC0VSA3</accession>